<gene>
    <name evidence="2" type="ORF">WT83_15795</name>
</gene>
<keyword evidence="1" id="KW-0378">Hydrolase</keyword>
<dbReference type="InterPro" id="IPR017850">
    <property type="entry name" value="Alkaline_phosphatase_core_sf"/>
</dbReference>
<evidence type="ECO:0000313" key="2">
    <source>
        <dbReference type="EMBL" id="KWN16145.1"/>
    </source>
</evidence>
<dbReference type="SUPFAM" id="SSF53649">
    <property type="entry name" value="Alkaline phosphatase-like"/>
    <property type="match status" value="1"/>
</dbReference>
<evidence type="ECO:0000256" key="1">
    <source>
        <dbReference type="ARBA" id="ARBA00022801"/>
    </source>
</evidence>
<dbReference type="AlphaFoldDB" id="A0A108ES12"/>
<comment type="caution">
    <text evidence="2">The sequence shown here is derived from an EMBL/GenBank/DDBJ whole genome shotgun (WGS) entry which is preliminary data.</text>
</comment>
<accession>A0A108ES12</accession>
<dbReference type="GO" id="GO:0016788">
    <property type="term" value="F:hydrolase activity, acting on ester bonds"/>
    <property type="evidence" value="ECO:0007669"/>
    <property type="project" value="InterPro"/>
</dbReference>
<dbReference type="Proteomes" id="UP000068016">
    <property type="component" value="Unassembled WGS sequence"/>
</dbReference>
<name>A0A108ES12_9BURK</name>
<sequence>MSADATPAAPTVPGVASVQDRIRHVFVLMLENRSFDHLFALSGIAGITAASSGDSNAYDGTVHPFGGGAPDRMPTDPCHEFTDVLEQLCGAGVPFVKGRPYPGIDNSGFVSNYATSHSEGTPPPAGSVGAVMQGADVRTQAPSLYALANAFVLCDRWHASMPGPTWPNRFFLHGASSAGLDHSPTREEMAGWDTLDGFHYPNGSIFAALGDDNWRIYQDQSGDPLGHVPQVASLKGVSFFDVDDLSHFEADLAAGYTARYTFIEPGYGDIVHGTYRNGSSQHPMDGLAGGDQLVARVYDAIRNSPVWASSLLVIVYDEHGGFYDSVRPGAAPPPNDGAAATLNASGFGFDVYGVRVPAIVVSPWVAAGHVDHTPYDHSSVVATLGRLFGLAPLTDRDRAANDLLSLVTTTCRTDCPTRISS</sequence>
<dbReference type="EMBL" id="LPLZ01000042">
    <property type="protein sequence ID" value="KWN16145.1"/>
    <property type="molecule type" value="Genomic_DNA"/>
</dbReference>
<dbReference type="GO" id="GO:0009395">
    <property type="term" value="P:phospholipid catabolic process"/>
    <property type="evidence" value="ECO:0007669"/>
    <property type="project" value="TreeGrafter"/>
</dbReference>
<organism evidence="2 3">
    <name type="scientific">Burkholderia territorii</name>
    <dbReference type="NCBI Taxonomy" id="1503055"/>
    <lineage>
        <taxon>Bacteria</taxon>
        <taxon>Pseudomonadati</taxon>
        <taxon>Pseudomonadota</taxon>
        <taxon>Betaproteobacteria</taxon>
        <taxon>Burkholderiales</taxon>
        <taxon>Burkholderiaceae</taxon>
        <taxon>Burkholderia</taxon>
        <taxon>Burkholderia cepacia complex</taxon>
    </lineage>
</organism>
<evidence type="ECO:0000313" key="3">
    <source>
        <dbReference type="Proteomes" id="UP000068016"/>
    </source>
</evidence>
<dbReference type="Pfam" id="PF04185">
    <property type="entry name" value="Phosphoesterase"/>
    <property type="match status" value="1"/>
</dbReference>
<reference evidence="2 3" key="1">
    <citation type="submission" date="2015-11" db="EMBL/GenBank/DDBJ databases">
        <title>Expanding the genomic diversity of Burkholderia species for the development of highly accurate diagnostics.</title>
        <authorList>
            <person name="Sahl J."/>
            <person name="Keim P."/>
            <person name="Wagner D."/>
        </authorList>
    </citation>
    <scope>NUCLEOTIDE SEQUENCE [LARGE SCALE GENOMIC DNA]</scope>
    <source>
        <strain evidence="2 3">MSMB793WGS</strain>
    </source>
</reference>
<dbReference type="RefSeq" id="WP_060347346.1">
    <property type="nucleotide sequence ID" value="NZ_LPLZ01000042.1"/>
</dbReference>
<dbReference type="PANTHER" id="PTHR31956">
    <property type="entry name" value="NON-SPECIFIC PHOSPHOLIPASE C4-RELATED"/>
    <property type="match status" value="1"/>
</dbReference>
<dbReference type="PANTHER" id="PTHR31956:SF2">
    <property type="entry name" value="NON-SPECIFIC PHOSPHOLIPASE C6"/>
    <property type="match status" value="1"/>
</dbReference>
<dbReference type="InterPro" id="IPR007312">
    <property type="entry name" value="Phosphoesterase"/>
</dbReference>
<dbReference type="Gene3D" id="3.40.720.10">
    <property type="entry name" value="Alkaline Phosphatase, subunit A"/>
    <property type="match status" value="2"/>
</dbReference>
<protein>
    <submittedName>
        <fullName evidence="2">Phosphoesterase</fullName>
    </submittedName>
</protein>
<proteinExistence type="predicted"/>